<dbReference type="EMBL" id="DVFK01000030">
    <property type="protein sequence ID" value="HIQ67324.1"/>
    <property type="molecule type" value="Genomic_DNA"/>
</dbReference>
<dbReference type="PROSITE" id="PS51257">
    <property type="entry name" value="PROKAR_LIPOPROTEIN"/>
    <property type="match status" value="1"/>
</dbReference>
<name>A0A9D1CMH9_9FIRM</name>
<dbReference type="Proteomes" id="UP000886796">
    <property type="component" value="Unassembled WGS sequence"/>
</dbReference>
<accession>A0A9D1CMH9</accession>
<gene>
    <name evidence="2" type="ORF">IAB74_02280</name>
</gene>
<comment type="caution">
    <text evidence="2">The sequence shown here is derived from an EMBL/GenBank/DDBJ whole genome shotgun (WGS) entry which is preliminary data.</text>
</comment>
<feature type="signal peptide" evidence="1">
    <location>
        <begin position="1"/>
        <end position="21"/>
    </location>
</feature>
<feature type="chain" id="PRO_5039169834" evidence="1">
    <location>
        <begin position="22"/>
        <end position="352"/>
    </location>
</feature>
<evidence type="ECO:0000256" key="1">
    <source>
        <dbReference type="SAM" id="SignalP"/>
    </source>
</evidence>
<proteinExistence type="predicted"/>
<dbReference type="AlphaFoldDB" id="A0A9D1CMH9"/>
<sequence length="352" mass="38484">MTKRIWVLTLCLLLTFSGLTACGKSGEPEAESTLDNIFTTPTTEAASAPTAATTVPPVSSGEITIGNLSHGIGGEKLTDETGTYRLYEGGEIHLPYNISAPGLQKYGVGILLFVDGHPQPYKTTFRDTYAYMHTFDLDFKGNAADELIFTPVVGKAGDMLEIYTLNINYPDYFPGETDFGFAHTNGSVAAGTRLLYEETPGTAVSPEEGTQASFFTKESIDLTSSEIYGWSAEKLQSEVEWNFTLKGQEYGTLEIGSLEEVEACFEIFGNPLMDFGLVVYWNNEPVWMDGSPMTEIHTENGKKTVVNLRISTKSLEADGALYAVLVPRNYRTSEAGASCFIQPTATFYISRN</sequence>
<reference evidence="2" key="1">
    <citation type="submission" date="2020-10" db="EMBL/GenBank/DDBJ databases">
        <authorList>
            <person name="Gilroy R."/>
        </authorList>
    </citation>
    <scope>NUCLEOTIDE SEQUENCE</scope>
    <source>
        <strain evidence="2">13361</strain>
    </source>
</reference>
<evidence type="ECO:0000313" key="2">
    <source>
        <dbReference type="EMBL" id="HIQ67324.1"/>
    </source>
</evidence>
<evidence type="ECO:0000313" key="3">
    <source>
        <dbReference type="Proteomes" id="UP000886796"/>
    </source>
</evidence>
<protein>
    <submittedName>
        <fullName evidence="2">Uncharacterized protein</fullName>
    </submittedName>
</protein>
<organism evidence="2 3">
    <name type="scientific">Candidatus Faecousia excrementigallinarum</name>
    <dbReference type="NCBI Taxonomy" id="2840806"/>
    <lineage>
        <taxon>Bacteria</taxon>
        <taxon>Bacillati</taxon>
        <taxon>Bacillota</taxon>
        <taxon>Clostridia</taxon>
        <taxon>Eubacteriales</taxon>
        <taxon>Oscillospiraceae</taxon>
        <taxon>Faecousia</taxon>
    </lineage>
</organism>
<keyword evidence="1" id="KW-0732">Signal</keyword>
<reference evidence="2" key="2">
    <citation type="journal article" date="2021" name="PeerJ">
        <title>Extensive microbial diversity within the chicken gut microbiome revealed by metagenomics and culture.</title>
        <authorList>
            <person name="Gilroy R."/>
            <person name="Ravi A."/>
            <person name="Getino M."/>
            <person name="Pursley I."/>
            <person name="Horton D.L."/>
            <person name="Alikhan N.F."/>
            <person name="Baker D."/>
            <person name="Gharbi K."/>
            <person name="Hall N."/>
            <person name="Watson M."/>
            <person name="Adriaenssens E.M."/>
            <person name="Foster-Nyarko E."/>
            <person name="Jarju S."/>
            <person name="Secka A."/>
            <person name="Antonio M."/>
            <person name="Oren A."/>
            <person name="Chaudhuri R.R."/>
            <person name="La Ragione R."/>
            <person name="Hildebrand F."/>
            <person name="Pallen M.J."/>
        </authorList>
    </citation>
    <scope>NUCLEOTIDE SEQUENCE</scope>
    <source>
        <strain evidence="2">13361</strain>
    </source>
</reference>